<dbReference type="SUPFAM" id="SSF48726">
    <property type="entry name" value="Immunoglobulin"/>
    <property type="match status" value="1"/>
</dbReference>
<sequence length="200" mass="22310">MHQGESTGVFVVCILGFEVCDVHTKSTQKSGQCWPPSWKHTATVEKYKGLINHSFTSHRKSCVLLDEIFHAAGPGEIFLYLTVKSFTPRDQGKYFCVMNLNQMLYFSPGQPVFLPGQQHLHPTSLSPAKMPSTSCPCPLQPAIPPTNPISLLACPRHPEDLNFFCHIFIWVPLAGACLLLFIALVITIVLCQRKVHQNPL</sequence>
<keyword evidence="6 14" id="KW-1133">Transmembrane helix</keyword>
<keyword evidence="11" id="KW-0325">Glycoprotein</keyword>
<keyword evidence="7" id="KW-1064">Adaptive immunity</keyword>
<evidence type="ECO:0000256" key="11">
    <source>
        <dbReference type="ARBA" id="ARBA00023180"/>
    </source>
</evidence>
<organism evidence="15 16">
    <name type="scientific">Cyanistes caeruleus</name>
    <name type="common">Eurasian blue tit</name>
    <name type="synonym">Parus caeruleus</name>
    <dbReference type="NCBI Taxonomy" id="156563"/>
    <lineage>
        <taxon>Eukaryota</taxon>
        <taxon>Metazoa</taxon>
        <taxon>Chordata</taxon>
        <taxon>Craniata</taxon>
        <taxon>Vertebrata</taxon>
        <taxon>Euteleostomi</taxon>
        <taxon>Archelosauria</taxon>
        <taxon>Archosauria</taxon>
        <taxon>Dinosauria</taxon>
        <taxon>Saurischia</taxon>
        <taxon>Theropoda</taxon>
        <taxon>Coelurosauria</taxon>
        <taxon>Aves</taxon>
        <taxon>Neognathae</taxon>
        <taxon>Neoaves</taxon>
        <taxon>Telluraves</taxon>
        <taxon>Australaves</taxon>
        <taxon>Passeriformes</taxon>
        <taxon>Paridae</taxon>
        <taxon>Cyanistes</taxon>
    </lineage>
</organism>
<evidence type="ECO:0008006" key="17">
    <source>
        <dbReference type="Google" id="ProtNLM"/>
    </source>
</evidence>
<keyword evidence="9" id="KW-0564">Palmitate</keyword>
<evidence type="ECO:0000256" key="3">
    <source>
        <dbReference type="ARBA" id="ARBA00022692"/>
    </source>
</evidence>
<dbReference type="AlphaFoldDB" id="A0A8C0VR30"/>
<evidence type="ECO:0000256" key="5">
    <source>
        <dbReference type="ARBA" id="ARBA00022859"/>
    </source>
</evidence>
<dbReference type="Ensembl" id="ENSCCET00000038598.1">
    <property type="protein sequence ID" value="ENSCCEP00000025860.1"/>
    <property type="gene ID" value="ENSCCEG00000022834.1"/>
</dbReference>
<evidence type="ECO:0000256" key="14">
    <source>
        <dbReference type="SAM" id="Phobius"/>
    </source>
</evidence>
<evidence type="ECO:0000256" key="7">
    <source>
        <dbReference type="ARBA" id="ARBA00023130"/>
    </source>
</evidence>
<keyword evidence="8 14" id="KW-0472">Membrane</keyword>
<feature type="transmembrane region" description="Helical" evidence="14">
    <location>
        <begin position="167"/>
        <end position="191"/>
    </location>
</feature>
<keyword evidence="16" id="KW-1185">Reference proteome</keyword>
<reference evidence="15" key="1">
    <citation type="submission" date="2025-08" db="UniProtKB">
        <authorList>
            <consortium name="Ensembl"/>
        </authorList>
    </citation>
    <scope>IDENTIFICATION</scope>
</reference>
<dbReference type="Gene3D" id="2.60.40.10">
    <property type="entry name" value="Immunoglobulins"/>
    <property type="match status" value="1"/>
</dbReference>
<evidence type="ECO:0000256" key="4">
    <source>
        <dbReference type="ARBA" id="ARBA00022729"/>
    </source>
</evidence>
<evidence type="ECO:0000256" key="10">
    <source>
        <dbReference type="ARBA" id="ARBA00023157"/>
    </source>
</evidence>
<evidence type="ECO:0000256" key="12">
    <source>
        <dbReference type="ARBA" id="ARBA00023288"/>
    </source>
</evidence>
<dbReference type="GO" id="GO:0009897">
    <property type="term" value="C:external side of plasma membrane"/>
    <property type="evidence" value="ECO:0007669"/>
    <property type="project" value="TreeGrafter"/>
</dbReference>
<evidence type="ECO:0000256" key="6">
    <source>
        <dbReference type="ARBA" id="ARBA00022989"/>
    </source>
</evidence>
<keyword evidence="3 14" id="KW-0812">Transmembrane</keyword>
<dbReference type="GO" id="GO:0007166">
    <property type="term" value="P:cell surface receptor signaling pathway"/>
    <property type="evidence" value="ECO:0007669"/>
    <property type="project" value="TreeGrafter"/>
</dbReference>
<dbReference type="PANTHER" id="PTHR10441">
    <property type="entry name" value="CD8 ALPHA CHAIN"/>
    <property type="match status" value="1"/>
</dbReference>
<proteinExistence type="predicted"/>
<dbReference type="InterPro" id="IPR013783">
    <property type="entry name" value="Ig-like_fold"/>
</dbReference>
<comment type="subcellular location">
    <subcellularLocation>
        <location evidence="1">Cell membrane</location>
        <topology evidence="1">Single-pass type I membrane protein</topology>
    </subcellularLocation>
</comment>
<keyword evidence="12" id="KW-0449">Lipoprotein</keyword>
<dbReference type="GO" id="GO:0002456">
    <property type="term" value="P:T cell mediated immunity"/>
    <property type="evidence" value="ECO:0007669"/>
    <property type="project" value="TreeGrafter"/>
</dbReference>
<evidence type="ECO:0000256" key="1">
    <source>
        <dbReference type="ARBA" id="ARBA00004251"/>
    </source>
</evidence>
<dbReference type="GO" id="GO:0045065">
    <property type="term" value="P:cytotoxic T cell differentiation"/>
    <property type="evidence" value="ECO:0007669"/>
    <property type="project" value="TreeGrafter"/>
</dbReference>
<keyword evidence="5" id="KW-0391">Immunity</keyword>
<evidence type="ECO:0000313" key="16">
    <source>
        <dbReference type="Proteomes" id="UP000694410"/>
    </source>
</evidence>
<evidence type="ECO:0000256" key="8">
    <source>
        <dbReference type="ARBA" id="ARBA00023136"/>
    </source>
</evidence>
<keyword evidence="13" id="KW-0393">Immunoglobulin domain</keyword>
<keyword evidence="2" id="KW-1003">Cell membrane</keyword>
<keyword evidence="4" id="KW-0732">Signal</keyword>
<evidence type="ECO:0000256" key="13">
    <source>
        <dbReference type="ARBA" id="ARBA00023319"/>
    </source>
</evidence>
<evidence type="ECO:0000313" key="15">
    <source>
        <dbReference type="Ensembl" id="ENSCCEP00000025860.1"/>
    </source>
</evidence>
<dbReference type="InterPro" id="IPR015468">
    <property type="entry name" value="CD8_asu"/>
</dbReference>
<accession>A0A8C0VR30</accession>
<evidence type="ECO:0000256" key="9">
    <source>
        <dbReference type="ARBA" id="ARBA00023139"/>
    </source>
</evidence>
<name>A0A8C0VR30_CYACU</name>
<dbReference type="Proteomes" id="UP000694410">
    <property type="component" value="Unplaced"/>
</dbReference>
<dbReference type="InterPro" id="IPR036179">
    <property type="entry name" value="Ig-like_dom_sf"/>
</dbReference>
<keyword evidence="10" id="KW-1015">Disulfide bond</keyword>
<evidence type="ECO:0000256" key="2">
    <source>
        <dbReference type="ARBA" id="ARBA00022475"/>
    </source>
</evidence>
<reference evidence="15" key="2">
    <citation type="submission" date="2025-09" db="UniProtKB">
        <authorList>
            <consortium name="Ensembl"/>
        </authorList>
    </citation>
    <scope>IDENTIFICATION</scope>
</reference>
<protein>
    <recommendedName>
        <fullName evidence="17">T-cell surface glycoprotein CD8 alpha chain</fullName>
    </recommendedName>
</protein>
<dbReference type="PANTHER" id="PTHR10441:SF2">
    <property type="entry name" value="T-CELL SURFACE GLYCOPROTEIN CD8 ALPHA CHAIN"/>
    <property type="match status" value="1"/>
</dbReference>